<dbReference type="AlphaFoldDB" id="A0A835QI28"/>
<dbReference type="PANTHER" id="PTHR48196:SF2">
    <property type="entry name" value="OS01G0822100 PROTEIN"/>
    <property type="match status" value="1"/>
</dbReference>
<gene>
    <name evidence="2" type="ORF">HPP92_018441</name>
</gene>
<organism evidence="2 3">
    <name type="scientific">Vanilla planifolia</name>
    <name type="common">Vanilla</name>
    <dbReference type="NCBI Taxonomy" id="51239"/>
    <lineage>
        <taxon>Eukaryota</taxon>
        <taxon>Viridiplantae</taxon>
        <taxon>Streptophyta</taxon>
        <taxon>Embryophyta</taxon>
        <taxon>Tracheophyta</taxon>
        <taxon>Spermatophyta</taxon>
        <taxon>Magnoliopsida</taxon>
        <taxon>Liliopsida</taxon>
        <taxon>Asparagales</taxon>
        <taxon>Orchidaceae</taxon>
        <taxon>Vanilloideae</taxon>
        <taxon>Vanilleae</taxon>
        <taxon>Vanilla</taxon>
    </lineage>
</organism>
<evidence type="ECO:0000313" key="2">
    <source>
        <dbReference type="EMBL" id="KAG0469113.1"/>
    </source>
</evidence>
<reference evidence="2 3" key="1">
    <citation type="journal article" date="2020" name="Nat. Food">
        <title>A phased Vanilla planifolia genome enables genetic improvement of flavour and production.</title>
        <authorList>
            <person name="Hasing T."/>
            <person name="Tang H."/>
            <person name="Brym M."/>
            <person name="Khazi F."/>
            <person name="Huang T."/>
            <person name="Chambers A.H."/>
        </authorList>
    </citation>
    <scope>NUCLEOTIDE SEQUENCE [LARGE SCALE GENOMIC DNA]</scope>
    <source>
        <tissue evidence="2">Leaf</tissue>
    </source>
</reference>
<dbReference type="OrthoDB" id="1707312at2759"/>
<accession>A0A835QI28</accession>
<evidence type="ECO:0000313" key="3">
    <source>
        <dbReference type="Proteomes" id="UP000639772"/>
    </source>
</evidence>
<name>A0A835QI28_VANPL</name>
<dbReference type="EMBL" id="JADCNM010000009">
    <property type="protein sequence ID" value="KAG0469113.1"/>
    <property type="molecule type" value="Genomic_DNA"/>
</dbReference>
<feature type="region of interest" description="Disordered" evidence="1">
    <location>
        <begin position="86"/>
        <end position="113"/>
    </location>
</feature>
<proteinExistence type="predicted"/>
<evidence type="ECO:0000256" key="1">
    <source>
        <dbReference type="SAM" id="MobiDB-lite"/>
    </source>
</evidence>
<feature type="region of interest" description="Disordered" evidence="1">
    <location>
        <begin position="1"/>
        <end position="26"/>
    </location>
</feature>
<sequence>MTPNPQSNIPLPACQHKSSSRPFTMGGGGGDEVACLNWEHEARRSSLDVCFGNRPSTLFDEWEREAIEEQLQRAILRRSFSQPSPVLLPPARLTKRSKMSAVGPPSPPSKRRGIRKVAWAVKRVVGRVLVAAKVLGPEVI</sequence>
<comment type="caution">
    <text evidence="2">The sequence shown here is derived from an EMBL/GenBank/DDBJ whole genome shotgun (WGS) entry which is preliminary data.</text>
</comment>
<dbReference type="Proteomes" id="UP000639772">
    <property type="component" value="Chromosome 9"/>
</dbReference>
<protein>
    <submittedName>
        <fullName evidence="2">Uncharacterized protein</fullName>
    </submittedName>
</protein>
<dbReference type="PANTHER" id="PTHR48196">
    <property type="entry name" value="DUF630 DOMAIN-CONTAINING PROTEIN"/>
    <property type="match status" value="1"/>
</dbReference>